<dbReference type="InterPro" id="IPR000515">
    <property type="entry name" value="MetI-like"/>
</dbReference>
<dbReference type="AlphaFoldDB" id="A0A7S8E839"/>
<evidence type="ECO:0000313" key="10">
    <source>
        <dbReference type="Proteomes" id="UP000594468"/>
    </source>
</evidence>
<dbReference type="Proteomes" id="UP000594468">
    <property type="component" value="Chromosome"/>
</dbReference>
<organism evidence="9 10">
    <name type="scientific">Phototrophicus methaneseepsis</name>
    <dbReference type="NCBI Taxonomy" id="2710758"/>
    <lineage>
        <taxon>Bacteria</taxon>
        <taxon>Bacillati</taxon>
        <taxon>Chloroflexota</taxon>
        <taxon>Candidatus Thermofontia</taxon>
        <taxon>Phototrophicales</taxon>
        <taxon>Phototrophicaceae</taxon>
        <taxon>Phototrophicus</taxon>
    </lineage>
</organism>
<evidence type="ECO:0000256" key="2">
    <source>
        <dbReference type="ARBA" id="ARBA00022448"/>
    </source>
</evidence>
<feature type="transmembrane region" description="Helical" evidence="7">
    <location>
        <begin position="67"/>
        <end position="88"/>
    </location>
</feature>
<feature type="domain" description="ABC transmembrane type-1" evidence="8">
    <location>
        <begin position="63"/>
        <end position="275"/>
    </location>
</feature>
<dbReference type="PANTHER" id="PTHR30193:SF37">
    <property type="entry name" value="INNER MEMBRANE ABC TRANSPORTER PERMEASE PROTEIN YCJO"/>
    <property type="match status" value="1"/>
</dbReference>
<evidence type="ECO:0000256" key="5">
    <source>
        <dbReference type="ARBA" id="ARBA00022989"/>
    </source>
</evidence>
<comment type="subcellular location">
    <subcellularLocation>
        <location evidence="1 7">Cell membrane</location>
        <topology evidence="1 7">Multi-pass membrane protein</topology>
    </subcellularLocation>
</comment>
<dbReference type="PANTHER" id="PTHR30193">
    <property type="entry name" value="ABC TRANSPORTER PERMEASE PROTEIN"/>
    <property type="match status" value="1"/>
</dbReference>
<name>A0A7S8E839_9CHLR</name>
<protein>
    <submittedName>
        <fullName evidence="9">Sugar ABC transporter permease</fullName>
    </submittedName>
</protein>
<dbReference type="CDD" id="cd06261">
    <property type="entry name" value="TM_PBP2"/>
    <property type="match status" value="1"/>
</dbReference>
<keyword evidence="2 7" id="KW-0813">Transport</keyword>
<feature type="transmembrane region" description="Helical" evidence="7">
    <location>
        <begin position="100"/>
        <end position="121"/>
    </location>
</feature>
<dbReference type="Gene3D" id="1.10.3720.10">
    <property type="entry name" value="MetI-like"/>
    <property type="match status" value="1"/>
</dbReference>
<feature type="transmembrane region" description="Helical" evidence="7">
    <location>
        <begin position="257"/>
        <end position="278"/>
    </location>
</feature>
<keyword evidence="3" id="KW-1003">Cell membrane</keyword>
<evidence type="ECO:0000259" key="8">
    <source>
        <dbReference type="PROSITE" id="PS50928"/>
    </source>
</evidence>
<dbReference type="EMBL" id="CP062983">
    <property type="protein sequence ID" value="QPC82028.1"/>
    <property type="molecule type" value="Genomic_DNA"/>
</dbReference>
<feature type="transmembrane region" description="Helical" evidence="7">
    <location>
        <begin position="7"/>
        <end position="26"/>
    </location>
</feature>
<evidence type="ECO:0000256" key="6">
    <source>
        <dbReference type="ARBA" id="ARBA00023136"/>
    </source>
</evidence>
<dbReference type="Pfam" id="PF00528">
    <property type="entry name" value="BPD_transp_1"/>
    <property type="match status" value="1"/>
</dbReference>
<reference evidence="9 10" key="1">
    <citation type="submission" date="2020-02" db="EMBL/GenBank/DDBJ databases">
        <authorList>
            <person name="Zheng R.K."/>
            <person name="Sun C.M."/>
        </authorList>
    </citation>
    <scope>NUCLEOTIDE SEQUENCE [LARGE SCALE GENOMIC DNA]</scope>
    <source>
        <strain evidence="10">rifampicinis</strain>
    </source>
</reference>
<evidence type="ECO:0000256" key="4">
    <source>
        <dbReference type="ARBA" id="ARBA00022692"/>
    </source>
</evidence>
<accession>A0A7S8E839</accession>
<dbReference type="RefSeq" id="WP_195170098.1">
    <property type="nucleotide sequence ID" value="NZ_CP062983.1"/>
</dbReference>
<proteinExistence type="inferred from homology"/>
<gene>
    <name evidence="9" type="ORF">G4Y79_20420</name>
</gene>
<dbReference type="GO" id="GO:0055085">
    <property type="term" value="P:transmembrane transport"/>
    <property type="evidence" value="ECO:0007669"/>
    <property type="project" value="InterPro"/>
</dbReference>
<evidence type="ECO:0000256" key="1">
    <source>
        <dbReference type="ARBA" id="ARBA00004651"/>
    </source>
</evidence>
<dbReference type="PROSITE" id="PS50928">
    <property type="entry name" value="ABC_TM1"/>
    <property type="match status" value="1"/>
</dbReference>
<dbReference type="KEGG" id="pmet:G4Y79_20420"/>
<comment type="similarity">
    <text evidence="7">Belongs to the binding-protein-dependent transport system permease family.</text>
</comment>
<feature type="transmembrane region" description="Helical" evidence="7">
    <location>
        <begin position="148"/>
        <end position="173"/>
    </location>
</feature>
<evidence type="ECO:0000256" key="3">
    <source>
        <dbReference type="ARBA" id="ARBA00022475"/>
    </source>
</evidence>
<keyword evidence="10" id="KW-1185">Reference proteome</keyword>
<evidence type="ECO:0000256" key="7">
    <source>
        <dbReference type="RuleBase" id="RU363032"/>
    </source>
</evidence>
<dbReference type="InterPro" id="IPR035906">
    <property type="entry name" value="MetI-like_sf"/>
</dbReference>
<dbReference type="InterPro" id="IPR051393">
    <property type="entry name" value="ABC_transporter_permease"/>
</dbReference>
<sequence>MRKAFPYLLLAPYLLFFILFLGYPILRGGYMSLFDWGIMGPKEFLGLGNYIDLFSDDRFWRVLGNSLLFTLLYVPPVIIISMLLAVLLHGFLPGISIFRSAFFLPMVINVSVSAIAIQWVMDPQIGLLNRFLDGVGLPTQTWLNQQGWAMLVVSMVVIWSSSGFNIIIFLAGLENISTEIYEAAEVDGSSTWHTFLHITVPLLRPVTLLVAVLSMISSLQVFGEIFMLTGGGPFGSTTVLAYYLYEQGFNNFKFGTAAAVGVVMTGIIALLTFIQFRFLGERNA</sequence>
<feature type="transmembrane region" description="Helical" evidence="7">
    <location>
        <begin position="225"/>
        <end position="245"/>
    </location>
</feature>
<dbReference type="SUPFAM" id="SSF161098">
    <property type="entry name" value="MetI-like"/>
    <property type="match status" value="1"/>
</dbReference>
<dbReference type="GO" id="GO:0005886">
    <property type="term" value="C:plasma membrane"/>
    <property type="evidence" value="ECO:0007669"/>
    <property type="project" value="UniProtKB-SubCell"/>
</dbReference>
<feature type="transmembrane region" description="Helical" evidence="7">
    <location>
        <begin position="194"/>
        <end position="219"/>
    </location>
</feature>
<evidence type="ECO:0000313" key="9">
    <source>
        <dbReference type="EMBL" id="QPC82028.1"/>
    </source>
</evidence>
<keyword evidence="4 7" id="KW-0812">Transmembrane</keyword>
<keyword evidence="6 7" id="KW-0472">Membrane</keyword>
<keyword evidence="5 7" id="KW-1133">Transmembrane helix</keyword>